<protein>
    <submittedName>
        <fullName evidence="3">Uncharacterized protein</fullName>
    </submittedName>
</protein>
<name>A0A7J7KEF3_BUGNE</name>
<feature type="compositionally biased region" description="Low complexity" evidence="1">
    <location>
        <begin position="57"/>
        <end position="140"/>
    </location>
</feature>
<dbReference type="EMBL" id="VXIV02000696">
    <property type="protein sequence ID" value="KAF6036605.1"/>
    <property type="molecule type" value="Genomic_DNA"/>
</dbReference>
<evidence type="ECO:0000313" key="4">
    <source>
        <dbReference type="Proteomes" id="UP000593567"/>
    </source>
</evidence>
<accession>A0A7J7KEF3</accession>
<comment type="caution">
    <text evidence="3">The sequence shown here is derived from an EMBL/GenBank/DDBJ whole genome shotgun (WGS) entry which is preliminary data.</text>
</comment>
<feature type="chain" id="PRO_5029811946" evidence="2">
    <location>
        <begin position="16"/>
        <end position="218"/>
    </location>
</feature>
<feature type="signal peptide" evidence="2">
    <location>
        <begin position="1"/>
        <end position="15"/>
    </location>
</feature>
<dbReference type="AlphaFoldDB" id="A0A7J7KEF3"/>
<sequence length="218" mass="22854">MASRWTLCLLGFIVGDRCNRSGYCGDCAPGHYCHNSKCRKVTDTEAPVARRPTRPIPTTASTTGAPTTAAPTTAAPTTAAPTTVAPTTAAPTTAAPTTVAPTTAAPTTAAPTTAAPTTAAPTTAAPTTAAPTTVAPPTRAPTIVITQTGKGSKCKTRCQPGYCCVKTTTKSRFINFWKTVLDWERYKCAAGNSEVRVNEIYNEMNSLISKNKWEKQSQ</sequence>
<keyword evidence="4" id="KW-1185">Reference proteome</keyword>
<organism evidence="3 4">
    <name type="scientific">Bugula neritina</name>
    <name type="common">Brown bryozoan</name>
    <name type="synonym">Sertularia neritina</name>
    <dbReference type="NCBI Taxonomy" id="10212"/>
    <lineage>
        <taxon>Eukaryota</taxon>
        <taxon>Metazoa</taxon>
        <taxon>Spiralia</taxon>
        <taxon>Lophotrochozoa</taxon>
        <taxon>Bryozoa</taxon>
        <taxon>Gymnolaemata</taxon>
        <taxon>Cheilostomatida</taxon>
        <taxon>Flustrina</taxon>
        <taxon>Buguloidea</taxon>
        <taxon>Bugulidae</taxon>
        <taxon>Bugula</taxon>
    </lineage>
</organism>
<evidence type="ECO:0000256" key="1">
    <source>
        <dbReference type="SAM" id="MobiDB-lite"/>
    </source>
</evidence>
<feature type="region of interest" description="Disordered" evidence="1">
    <location>
        <begin position="43"/>
        <end position="140"/>
    </location>
</feature>
<evidence type="ECO:0000256" key="2">
    <source>
        <dbReference type="SAM" id="SignalP"/>
    </source>
</evidence>
<evidence type="ECO:0000313" key="3">
    <source>
        <dbReference type="EMBL" id="KAF6036605.1"/>
    </source>
</evidence>
<keyword evidence="2" id="KW-0732">Signal</keyword>
<reference evidence="3" key="1">
    <citation type="submission" date="2020-06" db="EMBL/GenBank/DDBJ databases">
        <title>Draft genome of Bugula neritina, a colonial animal packing powerful symbionts and potential medicines.</title>
        <authorList>
            <person name="Rayko M."/>
        </authorList>
    </citation>
    <scope>NUCLEOTIDE SEQUENCE [LARGE SCALE GENOMIC DNA]</scope>
    <source>
        <strain evidence="3">Kwan_BN1</strain>
    </source>
</reference>
<dbReference type="Proteomes" id="UP000593567">
    <property type="component" value="Unassembled WGS sequence"/>
</dbReference>
<gene>
    <name evidence="3" type="ORF">EB796_005084</name>
</gene>
<proteinExistence type="predicted"/>